<gene>
    <name evidence="1" type="ORF">S01H1_60268</name>
</gene>
<dbReference type="InterPro" id="IPR011659">
    <property type="entry name" value="WD40"/>
</dbReference>
<organism evidence="1">
    <name type="scientific">marine sediment metagenome</name>
    <dbReference type="NCBI Taxonomy" id="412755"/>
    <lineage>
        <taxon>unclassified sequences</taxon>
        <taxon>metagenomes</taxon>
        <taxon>ecological metagenomes</taxon>
    </lineage>
</organism>
<proteinExistence type="predicted"/>
<dbReference type="Pfam" id="PF07676">
    <property type="entry name" value="PD40"/>
    <property type="match status" value="1"/>
</dbReference>
<dbReference type="AlphaFoldDB" id="X0W3U7"/>
<name>X0W3U7_9ZZZZ</name>
<dbReference type="InterPro" id="IPR011042">
    <property type="entry name" value="6-blade_b-propeller_TolB-like"/>
</dbReference>
<sequence length="103" mass="11873">MPKDRKRPIQPEDIYLLRTVSDPQVSPDGKRVAYVVSWNDRDSDEIRMAVHVAPVDGRQPARRFTQGTREHSPRWSPDGRYLAFVSRRGEKNQLFLTPLDGGE</sequence>
<accession>X0W3U7</accession>
<protein>
    <recommendedName>
        <fullName evidence="2">S9 family peptidase</fullName>
    </recommendedName>
</protein>
<comment type="caution">
    <text evidence="1">The sequence shown here is derived from an EMBL/GenBank/DDBJ whole genome shotgun (WGS) entry which is preliminary data.</text>
</comment>
<evidence type="ECO:0008006" key="2">
    <source>
        <dbReference type="Google" id="ProtNLM"/>
    </source>
</evidence>
<feature type="non-terminal residue" evidence="1">
    <location>
        <position position="103"/>
    </location>
</feature>
<evidence type="ECO:0000313" key="1">
    <source>
        <dbReference type="EMBL" id="GAG19303.1"/>
    </source>
</evidence>
<reference evidence="1" key="1">
    <citation type="journal article" date="2014" name="Front. Microbiol.">
        <title>High frequency of phylogenetically diverse reductive dehalogenase-homologous genes in deep subseafloor sedimentary metagenomes.</title>
        <authorList>
            <person name="Kawai M."/>
            <person name="Futagami T."/>
            <person name="Toyoda A."/>
            <person name="Takaki Y."/>
            <person name="Nishi S."/>
            <person name="Hori S."/>
            <person name="Arai W."/>
            <person name="Tsubouchi T."/>
            <person name="Morono Y."/>
            <person name="Uchiyama I."/>
            <person name="Ito T."/>
            <person name="Fujiyama A."/>
            <person name="Inagaki F."/>
            <person name="Takami H."/>
        </authorList>
    </citation>
    <scope>NUCLEOTIDE SEQUENCE</scope>
    <source>
        <strain evidence="1">Expedition CK06-06</strain>
    </source>
</reference>
<dbReference type="SUPFAM" id="SSF82171">
    <property type="entry name" value="DPP6 N-terminal domain-like"/>
    <property type="match status" value="1"/>
</dbReference>
<dbReference type="Gene3D" id="2.120.10.30">
    <property type="entry name" value="TolB, C-terminal domain"/>
    <property type="match status" value="1"/>
</dbReference>
<dbReference type="EMBL" id="BARS01039473">
    <property type="protein sequence ID" value="GAG19303.1"/>
    <property type="molecule type" value="Genomic_DNA"/>
</dbReference>